<name>A0A6J5FQ36_9BURK</name>
<keyword evidence="3" id="KW-0812">Transmembrane</keyword>
<evidence type="ECO:0000256" key="3">
    <source>
        <dbReference type="ARBA" id="ARBA00022692"/>
    </source>
</evidence>
<evidence type="ECO:0000256" key="4">
    <source>
        <dbReference type="ARBA" id="ARBA00023136"/>
    </source>
</evidence>
<dbReference type="InterPro" id="IPR051906">
    <property type="entry name" value="TolC-like"/>
</dbReference>
<keyword evidence="2" id="KW-1134">Transmembrane beta strand</keyword>
<gene>
    <name evidence="7" type="ORF">LMG27177_01344</name>
</gene>
<dbReference type="GO" id="GO:1990281">
    <property type="term" value="C:efflux pump complex"/>
    <property type="evidence" value="ECO:0007669"/>
    <property type="project" value="TreeGrafter"/>
</dbReference>
<dbReference type="Proteomes" id="UP000494252">
    <property type="component" value="Unassembled WGS sequence"/>
</dbReference>
<keyword evidence="8" id="KW-1185">Reference proteome</keyword>
<evidence type="ECO:0000313" key="8">
    <source>
        <dbReference type="Proteomes" id="UP000494252"/>
    </source>
</evidence>
<reference evidence="7 8" key="1">
    <citation type="submission" date="2020-04" db="EMBL/GenBank/DDBJ databases">
        <authorList>
            <person name="De Canck E."/>
        </authorList>
    </citation>
    <scope>NUCLEOTIDE SEQUENCE [LARGE SCALE GENOMIC DNA]</scope>
    <source>
        <strain evidence="7 8">LMG 27177</strain>
    </source>
</reference>
<dbReference type="GO" id="GO:0009279">
    <property type="term" value="C:cell outer membrane"/>
    <property type="evidence" value="ECO:0007669"/>
    <property type="project" value="UniProtKB-SubCell"/>
</dbReference>
<dbReference type="PANTHER" id="PTHR30026:SF20">
    <property type="entry name" value="OUTER MEMBRANE PROTEIN TOLC"/>
    <property type="match status" value="1"/>
</dbReference>
<evidence type="ECO:0000256" key="2">
    <source>
        <dbReference type="ARBA" id="ARBA00022452"/>
    </source>
</evidence>
<dbReference type="PANTHER" id="PTHR30026">
    <property type="entry name" value="OUTER MEMBRANE PROTEIN TOLC"/>
    <property type="match status" value="1"/>
</dbReference>
<sequence length="378" mass="39850">MPSAQQLQSARRSFEVGNTTITDTNEAQAKYDQAVSQEIAAQNPLAVKLAALRQIVGHPVGQVDGLAAGAPLSPPVPADINQSVDAASDANYRVVVKQSALASAQRETSKARAGHLPTVNLVASRSRSSLGAAGAGNFGGNFGGRFGSGANTLSFFHSAPSIRGMAMRGSANRAGRLARSEDSMNVRAPLADRVTQRPFPFSIRNFPAIPITAHGHHAAICFRSVEMKFSKIALALATLAPLAAYATLGTQPVARTRAVAASRSLLQSSVATGASAASYTVREAKDADGVTIREYVLPTNVVFAVSWQGPVRPDMSELLGSYFPNFVTPREGRAQGIGPMVQHNSGFHIESAGHTGYFFGKAYLPRLVPANVRMETLQ</sequence>
<proteinExistence type="predicted"/>
<dbReference type="Gene3D" id="1.20.1600.10">
    <property type="entry name" value="Outer membrane efflux proteins (OEP)"/>
    <property type="match status" value="1"/>
</dbReference>
<protein>
    <recommendedName>
        <fullName evidence="9">DUF2844 domain-containing protein</fullName>
    </recommendedName>
</protein>
<accession>A0A6J5FQ36</accession>
<evidence type="ECO:0000256" key="1">
    <source>
        <dbReference type="ARBA" id="ARBA00004442"/>
    </source>
</evidence>
<dbReference type="EMBL" id="CADIKI010000003">
    <property type="protein sequence ID" value="CAB3782742.1"/>
    <property type="molecule type" value="Genomic_DNA"/>
</dbReference>
<keyword evidence="4" id="KW-0472">Membrane</keyword>
<dbReference type="InterPro" id="IPR021267">
    <property type="entry name" value="DUF2844"/>
</dbReference>
<organism evidence="7 8">
    <name type="scientific">Paraburkholderia fynbosensis</name>
    <dbReference type="NCBI Taxonomy" id="1200993"/>
    <lineage>
        <taxon>Bacteria</taxon>
        <taxon>Pseudomonadati</taxon>
        <taxon>Pseudomonadota</taxon>
        <taxon>Betaproteobacteria</taxon>
        <taxon>Burkholderiales</taxon>
        <taxon>Burkholderiaceae</taxon>
        <taxon>Paraburkholderia</taxon>
    </lineage>
</organism>
<feature type="region of interest" description="Disordered" evidence="6">
    <location>
        <begin position="1"/>
        <end position="20"/>
    </location>
</feature>
<keyword evidence="5" id="KW-0998">Cell outer membrane</keyword>
<dbReference type="SUPFAM" id="SSF56954">
    <property type="entry name" value="Outer membrane efflux proteins (OEP)"/>
    <property type="match status" value="1"/>
</dbReference>
<evidence type="ECO:0008006" key="9">
    <source>
        <dbReference type="Google" id="ProtNLM"/>
    </source>
</evidence>
<evidence type="ECO:0000256" key="5">
    <source>
        <dbReference type="ARBA" id="ARBA00023237"/>
    </source>
</evidence>
<dbReference type="AlphaFoldDB" id="A0A6J5FQ36"/>
<evidence type="ECO:0000313" key="7">
    <source>
        <dbReference type="EMBL" id="CAB3782742.1"/>
    </source>
</evidence>
<dbReference type="Pfam" id="PF11005">
    <property type="entry name" value="DUF2844"/>
    <property type="match status" value="1"/>
</dbReference>
<comment type="subcellular location">
    <subcellularLocation>
        <location evidence="1">Cell outer membrane</location>
    </subcellularLocation>
</comment>
<dbReference type="GO" id="GO:0015288">
    <property type="term" value="F:porin activity"/>
    <property type="evidence" value="ECO:0007669"/>
    <property type="project" value="TreeGrafter"/>
</dbReference>
<dbReference type="GO" id="GO:0015562">
    <property type="term" value="F:efflux transmembrane transporter activity"/>
    <property type="evidence" value="ECO:0007669"/>
    <property type="project" value="InterPro"/>
</dbReference>
<evidence type="ECO:0000256" key="6">
    <source>
        <dbReference type="SAM" id="MobiDB-lite"/>
    </source>
</evidence>